<keyword evidence="7 8" id="KW-0472">Membrane</keyword>
<dbReference type="Pfam" id="PF00892">
    <property type="entry name" value="EamA"/>
    <property type="match status" value="1"/>
</dbReference>
<feature type="domain" description="EamA" evidence="9">
    <location>
        <begin position="14"/>
        <end position="149"/>
    </location>
</feature>
<evidence type="ECO:0000313" key="11">
    <source>
        <dbReference type="Proteomes" id="UP000027866"/>
    </source>
</evidence>
<dbReference type="OrthoDB" id="369870at2"/>
<feature type="transmembrane region" description="Helical" evidence="8">
    <location>
        <begin position="105"/>
        <end position="127"/>
    </location>
</feature>
<feature type="transmembrane region" description="Helical" evidence="8">
    <location>
        <begin position="45"/>
        <end position="66"/>
    </location>
</feature>
<gene>
    <name evidence="10" type="ORF">EH32_04970</name>
</gene>
<dbReference type="EMBL" id="JMIX01000003">
    <property type="protein sequence ID" value="KEO98467.1"/>
    <property type="molecule type" value="Genomic_DNA"/>
</dbReference>
<reference evidence="10 11" key="1">
    <citation type="submission" date="2014-04" db="EMBL/GenBank/DDBJ databases">
        <title>A comprehensive comparison of genomes of Erythrobacter spp. Strains.</title>
        <authorList>
            <person name="Zheng Q."/>
        </authorList>
    </citation>
    <scope>NUCLEOTIDE SEQUENCE [LARGE SCALE GENOMIC DNA]</scope>
    <source>
        <strain evidence="10 11">DSM 8509</strain>
    </source>
</reference>
<dbReference type="SUPFAM" id="SSF103481">
    <property type="entry name" value="Multidrug resistance efflux transporter EmrE"/>
    <property type="match status" value="2"/>
</dbReference>
<name>A0A074NL15_9SPHN</name>
<dbReference type="GO" id="GO:0005886">
    <property type="term" value="C:plasma membrane"/>
    <property type="evidence" value="ECO:0007669"/>
    <property type="project" value="UniProtKB-SubCell"/>
</dbReference>
<feature type="transmembrane region" description="Helical" evidence="8">
    <location>
        <begin position="185"/>
        <end position="204"/>
    </location>
</feature>
<dbReference type="KEGG" id="elq:Ga0102493_113063"/>
<evidence type="ECO:0000256" key="4">
    <source>
        <dbReference type="ARBA" id="ARBA00022475"/>
    </source>
</evidence>
<evidence type="ECO:0000256" key="2">
    <source>
        <dbReference type="ARBA" id="ARBA00007362"/>
    </source>
</evidence>
<dbReference type="AlphaFoldDB" id="A0A074NL15"/>
<evidence type="ECO:0000259" key="9">
    <source>
        <dbReference type="Pfam" id="PF00892"/>
    </source>
</evidence>
<evidence type="ECO:0000256" key="6">
    <source>
        <dbReference type="ARBA" id="ARBA00022989"/>
    </source>
</evidence>
<proteinExistence type="inferred from homology"/>
<feature type="transmembrane region" description="Helical" evidence="8">
    <location>
        <begin position="274"/>
        <end position="294"/>
    </location>
</feature>
<comment type="caution">
    <text evidence="10">The sequence shown here is derived from an EMBL/GenBank/DDBJ whole genome shotgun (WGS) entry which is preliminary data.</text>
</comment>
<evidence type="ECO:0000256" key="1">
    <source>
        <dbReference type="ARBA" id="ARBA00004651"/>
    </source>
</evidence>
<feature type="transmembrane region" description="Helical" evidence="8">
    <location>
        <begin position="216"/>
        <end position="238"/>
    </location>
</feature>
<dbReference type="Proteomes" id="UP000027866">
    <property type="component" value="Unassembled WGS sequence"/>
</dbReference>
<dbReference type="InterPro" id="IPR004626">
    <property type="entry name" value="RarD"/>
</dbReference>
<sequence>MTAPSSDPASSQPSGLPAALGAYTIWGFLPLYLLLVRHIPPFEFVGWRIIWTLPLCLAIVAARHQFPALRQAVTNPRILLALLASATLIGINWFVYIWAITENEVYAASLGYYLNPLLNVLLGTLVLGERLSRLQWLAVAVAAIAVAILAAGALTTLWISVTLALSFCLYGLVRKQVPVTSLPGLTVESALLLLPAAGIAWYYAQTPAGPSFGTDLGQSLLIAFSGVVTAVPLLLFAIAAKRMDYSTLGFIQYLAPTIVFLLGLTVFGQELRPVQLFSFLLIWTAVAIFVADIWTKSRRTKAARSVAAR</sequence>
<dbReference type="NCBIfam" id="TIGR00688">
    <property type="entry name" value="rarD"/>
    <property type="match status" value="1"/>
</dbReference>
<evidence type="ECO:0000313" key="10">
    <source>
        <dbReference type="EMBL" id="KEO98467.1"/>
    </source>
</evidence>
<feature type="transmembrane region" description="Helical" evidence="8">
    <location>
        <begin position="20"/>
        <end position="39"/>
    </location>
</feature>
<keyword evidence="6 8" id="KW-1133">Transmembrane helix</keyword>
<keyword evidence="4" id="KW-1003">Cell membrane</keyword>
<comment type="subcellular location">
    <subcellularLocation>
        <location evidence="1">Cell membrane</location>
        <topology evidence="1">Multi-pass membrane protein</topology>
    </subcellularLocation>
</comment>
<evidence type="ECO:0000256" key="3">
    <source>
        <dbReference type="ARBA" id="ARBA00022448"/>
    </source>
</evidence>
<dbReference type="RefSeq" id="WP_034900681.1">
    <property type="nucleotide sequence ID" value="NZ_CP017057.1"/>
</dbReference>
<feature type="transmembrane region" description="Helical" evidence="8">
    <location>
        <begin position="78"/>
        <end position="99"/>
    </location>
</feature>
<dbReference type="PANTHER" id="PTHR22911">
    <property type="entry name" value="ACYL-MALONYL CONDENSING ENZYME-RELATED"/>
    <property type="match status" value="1"/>
</dbReference>
<dbReference type="InterPro" id="IPR037185">
    <property type="entry name" value="EmrE-like"/>
</dbReference>
<feature type="transmembrane region" description="Helical" evidence="8">
    <location>
        <begin position="250"/>
        <end position="268"/>
    </location>
</feature>
<evidence type="ECO:0000256" key="8">
    <source>
        <dbReference type="SAM" id="Phobius"/>
    </source>
</evidence>
<keyword evidence="5 8" id="KW-0812">Transmembrane</keyword>
<accession>A0A074NL15</accession>
<keyword evidence="11" id="KW-1185">Reference proteome</keyword>
<dbReference type="PATRIC" id="fig|39960.10.peg.2157"/>
<dbReference type="InterPro" id="IPR000620">
    <property type="entry name" value="EamA_dom"/>
</dbReference>
<comment type="similarity">
    <text evidence="2">Belongs to the EamA transporter family.</text>
</comment>
<organism evidence="10 11">
    <name type="scientific">Erythrobacter litoralis</name>
    <dbReference type="NCBI Taxonomy" id="39960"/>
    <lineage>
        <taxon>Bacteria</taxon>
        <taxon>Pseudomonadati</taxon>
        <taxon>Pseudomonadota</taxon>
        <taxon>Alphaproteobacteria</taxon>
        <taxon>Sphingomonadales</taxon>
        <taxon>Erythrobacteraceae</taxon>
        <taxon>Erythrobacter/Porphyrobacter group</taxon>
        <taxon>Erythrobacter</taxon>
    </lineage>
</organism>
<protein>
    <submittedName>
        <fullName evidence="10">Membrane protein</fullName>
    </submittedName>
</protein>
<evidence type="ECO:0000256" key="5">
    <source>
        <dbReference type="ARBA" id="ARBA00022692"/>
    </source>
</evidence>
<feature type="transmembrane region" description="Helical" evidence="8">
    <location>
        <begin position="134"/>
        <end position="151"/>
    </location>
</feature>
<dbReference type="PANTHER" id="PTHR22911:SF137">
    <property type="entry name" value="SOLUTE CARRIER FAMILY 35 MEMBER G2-RELATED"/>
    <property type="match status" value="1"/>
</dbReference>
<keyword evidence="3" id="KW-0813">Transport</keyword>
<evidence type="ECO:0000256" key="7">
    <source>
        <dbReference type="ARBA" id="ARBA00023136"/>
    </source>
</evidence>